<dbReference type="RefSeq" id="WP_281355411.1">
    <property type="nucleotide sequence ID" value="NZ_CABPSH010000002.1"/>
</dbReference>
<gene>
    <name evidence="3" type="ORF">PEP31012_00823</name>
</gene>
<evidence type="ECO:0000313" key="3">
    <source>
        <dbReference type="EMBL" id="VVD75651.1"/>
    </source>
</evidence>
<sequence length="250" mass="26546">MFNLEHRRIAVIRSVAAASALALSACASSPSSRFYTLAPSVRAASASSLTGPTGLIDVQSVSVPAEVERNQLVLRVSDTQVQVLEHERWASPLSDEIRTALSIAVTQQLGDFDLHPPKWKRGAPAYRIAVDVQRFESRLGARVVVDAIWSIRSPEDPGEKLTCRSTVVEPVSAGYDALADGHRRALTAIAVQLVATVRALDSRATTSSMATTNHALTPAPTVHCPPAAANVAMHGLPSVESNAARPGFAE</sequence>
<dbReference type="SUPFAM" id="SSF159594">
    <property type="entry name" value="XCC0632-like"/>
    <property type="match status" value="1"/>
</dbReference>
<reference evidence="3 4" key="1">
    <citation type="submission" date="2019-08" db="EMBL/GenBank/DDBJ databases">
        <authorList>
            <person name="Peeters C."/>
        </authorList>
    </citation>
    <scope>NUCLEOTIDE SEQUENCE [LARGE SCALE GENOMIC DNA]</scope>
    <source>
        <strain evidence="3 4">LMG 31012</strain>
    </source>
</reference>
<dbReference type="Pfam" id="PF03886">
    <property type="entry name" value="ABC_trans_aux"/>
    <property type="match status" value="1"/>
</dbReference>
<evidence type="ECO:0000256" key="1">
    <source>
        <dbReference type="SAM" id="SignalP"/>
    </source>
</evidence>
<accession>A0A5E4SKD6</accession>
<keyword evidence="1" id="KW-0732">Signal</keyword>
<dbReference type="EMBL" id="CABPSH010000002">
    <property type="protein sequence ID" value="VVD75651.1"/>
    <property type="molecule type" value="Genomic_DNA"/>
</dbReference>
<evidence type="ECO:0000259" key="2">
    <source>
        <dbReference type="Pfam" id="PF03886"/>
    </source>
</evidence>
<organism evidence="3 4">
    <name type="scientific">Pandoraea eparura</name>
    <dbReference type="NCBI Taxonomy" id="2508291"/>
    <lineage>
        <taxon>Bacteria</taxon>
        <taxon>Pseudomonadati</taxon>
        <taxon>Pseudomonadota</taxon>
        <taxon>Betaproteobacteria</taxon>
        <taxon>Burkholderiales</taxon>
        <taxon>Burkholderiaceae</taxon>
        <taxon>Pandoraea</taxon>
    </lineage>
</organism>
<dbReference type="PROSITE" id="PS51257">
    <property type="entry name" value="PROKAR_LIPOPROTEIN"/>
    <property type="match status" value="1"/>
</dbReference>
<dbReference type="Proteomes" id="UP000400981">
    <property type="component" value="Unassembled WGS sequence"/>
</dbReference>
<proteinExistence type="predicted"/>
<feature type="chain" id="PRO_5022809078" description="ABC-type transport auxiliary lipoprotein component domain-containing protein" evidence="1">
    <location>
        <begin position="28"/>
        <end position="250"/>
    </location>
</feature>
<protein>
    <recommendedName>
        <fullName evidence="2">ABC-type transport auxiliary lipoprotein component domain-containing protein</fullName>
    </recommendedName>
</protein>
<dbReference type="AlphaFoldDB" id="A0A5E4SKD6"/>
<keyword evidence="4" id="KW-1185">Reference proteome</keyword>
<evidence type="ECO:0000313" key="4">
    <source>
        <dbReference type="Proteomes" id="UP000400981"/>
    </source>
</evidence>
<name>A0A5E4SKD6_9BURK</name>
<dbReference type="Gene3D" id="3.40.50.10610">
    <property type="entry name" value="ABC-type transport auxiliary lipoprotein component"/>
    <property type="match status" value="1"/>
</dbReference>
<feature type="domain" description="ABC-type transport auxiliary lipoprotein component" evidence="2">
    <location>
        <begin position="35"/>
        <end position="193"/>
    </location>
</feature>
<dbReference type="InterPro" id="IPR005586">
    <property type="entry name" value="ABC_trans_aux"/>
</dbReference>
<feature type="signal peptide" evidence="1">
    <location>
        <begin position="1"/>
        <end position="27"/>
    </location>
</feature>